<name>D6TN13_KTERA</name>
<dbReference type="AlphaFoldDB" id="D6TN13"/>
<dbReference type="RefSeq" id="WP_007912062.1">
    <property type="nucleotide sequence ID" value="NZ_ADVG01000002.1"/>
</dbReference>
<protein>
    <submittedName>
        <fullName evidence="2">Uncharacterized protein</fullName>
    </submittedName>
</protein>
<evidence type="ECO:0000313" key="3">
    <source>
        <dbReference type="Proteomes" id="UP000004508"/>
    </source>
</evidence>
<evidence type="ECO:0000256" key="1">
    <source>
        <dbReference type="SAM" id="Phobius"/>
    </source>
</evidence>
<keyword evidence="1" id="KW-0812">Transmembrane</keyword>
<dbReference type="Proteomes" id="UP000004508">
    <property type="component" value="Unassembled WGS sequence"/>
</dbReference>
<organism evidence="2 3">
    <name type="scientific">Ktedonobacter racemifer DSM 44963</name>
    <dbReference type="NCBI Taxonomy" id="485913"/>
    <lineage>
        <taxon>Bacteria</taxon>
        <taxon>Bacillati</taxon>
        <taxon>Chloroflexota</taxon>
        <taxon>Ktedonobacteria</taxon>
        <taxon>Ktedonobacterales</taxon>
        <taxon>Ktedonobacteraceae</taxon>
        <taxon>Ktedonobacter</taxon>
    </lineage>
</organism>
<keyword evidence="3" id="KW-1185">Reference proteome</keyword>
<dbReference type="STRING" id="485913.Krac_8490"/>
<keyword evidence="1" id="KW-0472">Membrane</keyword>
<dbReference type="InParanoid" id="D6TN13"/>
<evidence type="ECO:0000313" key="2">
    <source>
        <dbReference type="EMBL" id="EFH87163.1"/>
    </source>
</evidence>
<dbReference type="EMBL" id="ADVG01000002">
    <property type="protein sequence ID" value="EFH87163.1"/>
    <property type="molecule type" value="Genomic_DNA"/>
</dbReference>
<comment type="caution">
    <text evidence="2">The sequence shown here is derived from an EMBL/GenBank/DDBJ whole genome shotgun (WGS) entry which is preliminary data.</text>
</comment>
<dbReference type="OrthoDB" id="160959at2"/>
<proteinExistence type="predicted"/>
<keyword evidence="1" id="KW-1133">Transmembrane helix</keyword>
<accession>D6TN13</accession>
<reference evidence="2 3" key="1">
    <citation type="journal article" date="2011" name="Stand. Genomic Sci.">
        <title>Non-contiguous finished genome sequence and contextual data of the filamentous soil bacterium Ktedonobacter racemifer type strain (SOSP1-21).</title>
        <authorList>
            <person name="Chang Y.J."/>
            <person name="Land M."/>
            <person name="Hauser L."/>
            <person name="Chertkov O."/>
            <person name="Del Rio T.G."/>
            <person name="Nolan M."/>
            <person name="Copeland A."/>
            <person name="Tice H."/>
            <person name="Cheng J.F."/>
            <person name="Lucas S."/>
            <person name="Han C."/>
            <person name="Goodwin L."/>
            <person name="Pitluck S."/>
            <person name="Ivanova N."/>
            <person name="Ovchinikova G."/>
            <person name="Pati A."/>
            <person name="Chen A."/>
            <person name="Palaniappan K."/>
            <person name="Mavromatis K."/>
            <person name="Liolios K."/>
            <person name="Brettin T."/>
            <person name="Fiebig A."/>
            <person name="Rohde M."/>
            <person name="Abt B."/>
            <person name="Goker M."/>
            <person name="Detter J.C."/>
            <person name="Woyke T."/>
            <person name="Bristow J."/>
            <person name="Eisen J.A."/>
            <person name="Markowitz V."/>
            <person name="Hugenholtz P."/>
            <person name="Kyrpides N.C."/>
            <person name="Klenk H.P."/>
            <person name="Lapidus A."/>
        </authorList>
    </citation>
    <scope>NUCLEOTIDE SEQUENCE [LARGE SCALE GENOMIC DNA]</scope>
    <source>
        <strain evidence="3">DSM 44963</strain>
    </source>
</reference>
<gene>
    <name evidence="2" type="ORF">Krac_8490</name>
</gene>
<sequence length="137" mass="16093">MDKLGTPMLTALYWLAIALAISPILWLIFQPYVKGWSRAERRASHLLRDLLTHEQFRQLFWYGYLEIPSPTAPHRVYRVPRHSGYVQVFEHGRAIMRLCLQPVESLPDSDLVVLHKLMIEANEETYLQKANKYLCIE</sequence>
<feature type="transmembrane region" description="Helical" evidence="1">
    <location>
        <begin position="12"/>
        <end position="33"/>
    </location>
</feature>